<feature type="domain" description="DDH" evidence="1">
    <location>
        <begin position="14"/>
        <end position="149"/>
    </location>
</feature>
<organism evidence="3 4">
    <name type="scientific">Loofah witches'-broom phytoplasma</name>
    <dbReference type="NCBI Taxonomy" id="35773"/>
    <lineage>
        <taxon>Bacteria</taxon>
        <taxon>Bacillati</taxon>
        <taxon>Mycoplasmatota</taxon>
        <taxon>Mollicutes</taxon>
        <taxon>Acholeplasmatales</taxon>
        <taxon>Acholeplasmataceae</taxon>
        <taxon>Candidatus Phytoplasma</taxon>
        <taxon>16SrVIII (Loofah witches'-broom group)</taxon>
    </lineage>
</organism>
<name>A0A975FIV0_LOWBP</name>
<gene>
    <name evidence="3" type="primary">nrnA</name>
    <name evidence="3" type="ORF">LFWB_7350</name>
</gene>
<dbReference type="EMBL" id="CP054393">
    <property type="protein sequence ID" value="QTX03288.1"/>
    <property type="molecule type" value="Genomic_DNA"/>
</dbReference>
<accession>A0A975FIV0</accession>
<dbReference type="Gene3D" id="3.10.310.30">
    <property type="match status" value="1"/>
</dbReference>
<dbReference type="InterPro" id="IPR018152">
    <property type="entry name" value="SOD_Cu/Zn_BS"/>
</dbReference>
<dbReference type="Pfam" id="PF02272">
    <property type="entry name" value="DHHA1"/>
    <property type="match status" value="1"/>
</dbReference>
<dbReference type="Proteomes" id="UP000672038">
    <property type="component" value="Chromosome"/>
</dbReference>
<dbReference type="KEGG" id="pluf:LFWB_7350"/>
<keyword evidence="4" id="KW-1185">Reference proteome</keyword>
<dbReference type="InterPro" id="IPR003156">
    <property type="entry name" value="DHHA1_dom"/>
</dbReference>
<dbReference type="RefSeq" id="WP_210954689.1">
    <property type="nucleotide sequence ID" value="NZ_CP054393.1"/>
</dbReference>
<reference evidence="3" key="1">
    <citation type="submission" date="2020-06" db="EMBL/GenBank/DDBJ databases">
        <title>Complete genome sequence of Candidatus Phytoplasma luffae NCHU2019.</title>
        <authorList>
            <person name="Cho S.-T."/>
            <person name="Tan C.-M."/>
            <person name="Li J.-R."/>
            <person name="Chien Y.-Y."/>
            <person name="Chiu Y.-C."/>
            <person name="Yang J.-Y."/>
            <person name="Kuo C.-H."/>
        </authorList>
    </citation>
    <scope>NUCLEOTIDE SEQUENCE</scope>
    <source>
        <strain evidence="3">NCHU2019</strain>
    </source>
</reference>
<evidence type="ECO:0000313" key="4">
    <source>
        <dbReference type="Proteomes" id="UP000672038"/>
    </source>
</evidence>
<dbReference type="AlphaFoldDB" id="A0A975FIV0"/>
<dbReference type="InterPro" id="IPR038763">
    <property type="entry name" value="DHH_sf"/>
</dbReference>
<dbReference type="InterPro" id="IPR051319">
    <property type="entry name" value="Oligoribo/pAp-PDE_c-di-AMP_PDE"/>
</dbReference>
<dbReference type="Gene3D" id="3.90.1640.10">
    <property type="entry name" value="inorganic pyrophosphatase (n-terminal core)"/>
    <property type="match status" value="1"/>
</dbReference>
<sequence length="314" mass="36092">MKLIKKYIEQFETIIIHGHAKPDGDCYGSQLGLKNIIKNTYPDKNVYVVGETEPIISFLGKMDIIPDDFYKNALVFVVDCGQKNVISDSRYSLGKMIIRIDHHLFIEKIGDYEWIDSNFGSCSEMIYHLKKVNKFKLTKEGALPIYTGIVTDTGNFRFERVNSTTLQVASDLLKYDINIMEIEKKLNRKNLDFLKFKGFVCSNFISEEGFIYFKFNEETIKKFNLNMASAFSIVNVLNCTKENLVWAFICQLSDGKWKFSIRTYGPSISHIAQRFGGGGHRRACGVIVKNNDEMNQVIKLIKESIKDFKKENNS</sequence>
<dbReference type="PANTHER" id="PTHR47618:SF1">
    <property type="entry name" value="BIFUNCTIONAL OLIGORIBONUCLEASE AND PAP PHOSPHATASE NRNA"/>
    <property type="match status" value="1"/>
</dbReference>
<dbReference type="Pfam" id="PF01368">
    <property type="entry name" value="DHH"/>
    <property type="match status" value="1"/>
</dbReference>
<evidence type="ECO:0000313" key="3">
    <source>
        <dbReference type="EMBL" id="QTX03288.1"/>
    </source>
</evidence>
<dbReference type="GO" id="GO:0003676">
    <property type="term" value="F:nucleic acid binding"/>
    <property type="evidence" value="ECO:0007669"/>
    <property type="project" value="InterPro"/>
</dbReference>
<dbReference type="PROSITE" id="PS00332">
    <property type="entry name" value="SOD_CU_ZN_2"/>
    <property type="match status" value="1"/>
</dbReference>
<dbReference type="InterPro" id="IPR001667">
    <property type="entry name" value="DDH_dom"/>
</dbReference>
<evidence type="ECO:0000259" key="2">
    <source>
        <dbReference type="Pfam" id="PF02272"/>
    </source>
</evidence>
<proteinExistence type="predicted"/>
<feature type="domain" description="DHHA1" evidence="2">
    <location>
        <begin position="222"/>
        <end position="306"/>
    </location>
</feature>
<evidence type="ECO:0000259" key="1">
    <source>
        <dbReference type="Pfam" id="PF01368"/>
    </source>
</evidence>
<protein>
    <submittedName>
        <fullName evidence="3">Bifunctional oligoribonuclease and PAP phosphatase</fullName>
    </submittedName>
</protein>
<dbReference type="SUPFAM" id="SSF64182">
    <property type="entry name" value="DHH phosphoesterases"/>
    <property type="match status" value="1"/>
</dbReference>
<dbReference type="PANTHER" id="PTHR47618">
    <property type="entry name" value="BIFUNCTIONAL OLIGORIBONUCLEASE AND PAP PHOSPHATASE NRNA"/>
    <property type="match status" value="1"/>
</dbReference>